<keyword evidence="3" id="KW-1185">Reference proteome</keyword>
<accession>A0A812SNC0</accession>
<proteinExistence type="predicted"/>
<evidence type="ECO:0000256" key="1">
    <source>
        <dbReference type="SAM" id="MobiDB-lite"/>
    </source>
</evidence>
<dbReference type="EMBL" id="CAJNDS010002459">
    <property type="protein sequence ID" value="CAE7484944.1"/>
    <property type="molecule type" value="Genomic_DNA"/>
</dbReference>
<dbReference type="AlphaFoldDB" id="A0A812SNC0"/>
<dbReference type="Proteomes" id="UP000604046">
    <property type="component" value="Unassembled WGS sequence"/>
</dbReference>
<gene>
    <name evidence="2" type="primary">tmcA</name>
    <name evidence="2" type="ORF">SNAT2548_LOCUS27209</name>
</gene>
<evidence type="ECO:0000313" key="3">
    <source>
        <dbReference type="Proteomes" id="UP000604046"/>
    </source>
</evidence>
<organism evidence="2 3">
    <name type="scientific">Symbiodinium natans</name>
    <dbReference type="NCBI Taxonomy" id="878477"/>
    <lineage>
        <taxon>Eukaryota</taxon>
        <taxon>Sar</taxon>
        <taxon>Alveolata</taxon>
        <taxon>Dinophyceae</taxon>
        <taxon>Suessiales</taxon>
        <taxon>Symbiodiniaceae</taxon>
        <taxon>Symbiodinium</taxon>
    </lineage>
</organism>
<evidence type="ECO:0000313" key="2">
    <source>
        <dbReference type="EMBL" id="CAE7484944.1"/>
    </source>
</evidence>
<reference evidence="2" key="1">
    <citation type="submission" date="2021-02" db="EMBL/GenBank/DDBJ databases">
        <authorList>
            <person name="Dougan E. K."/>
            <person name="Rhodes N."/>
            <person name="Thang M."/>
            <person name="Chan C."/>
        </authorList>
    </citation>
    <scope>NUCLEOTIDE SEQUENCE</scope>
</reference>
<sequence>MSPDEVNWKENVPSPADPSLKSVVSEPLDEPGALLHPMRWSSSLMKPFGESCSVSCSLEILSVLIKLSATPDKHQMALDARKHLGALKREALPLSRAKTRHGPLFAKALGVHVAKHEVTDRDDGTFLVTTTIGGYYGGEVDVNFVHSYDPDTNTWTQKCDRDPGLQKVSNAVGFRLHESPRTIEMWAVNEPARNSGVEVVAGLKGSAGAAIYSLTEKEVEIDAKADQPSKDGSGKLVAQSGPVDEYFKSPEQFLEIAKKAVKEGKGVPHIVEFEVLEETDGVVKTREVIDTDGSGTTKVNFMHHAFDMAAGTSVSTTYKDDTFATALSSWHTKIYSGPMILEMYSEAFPVRHAGADVVRNLAPQVEAVLAKAVEETAASS</sequence>
<dbReference type="OrthoDB" id="408466at2759"/>
<feature type="region of interest" description="Disordered" evidence="1">
    <location>
        <begin position="1"/>
        <end position="25"/>
    </location>
</feature>
<protein>
    <submittedName>
        <fullName evidence="2">TmcA protein</fullName>
    </submittedName>
</protein>
<name>A0A812SNC0_9DINO</name>
<comment type="caution">
    <text evidence="2">The sequence shown here is derived from an EMBL/GenBank/DDBJ whole genome shotgun (WGS) entry which is preliminary data.</text>
</comment>